<reference evidence="2" key="1">
    <citation type="submission" date="2021-01" db="EMBL/GenBank/DDBJ databases">
        <title>Whole genome shotgun sequence of Virgisporangium ochraceum NBRC 16418.</title>
        <authorList>
            <person name="Komaki H."/>
            <person name="Tamura T."/>
        </authorList>
    </citation>
    <scope>NUCLEOTIDE SEQUENCE</scope>
    <source>
        <strain evidence="2">NBRC 16418</strain>
    </source>
</reference>
<comment type="caution">
    <text evidence="2">The sequence shown here is derived from an EMBL/GenBank/DDBJ whole genome shotgun (WGS) entry which is preliminary data.</text>
</comment>
<accession>A0A8J4A730</accession>
<dbReference type="CDD" id="cd00093">
    <property type="entry name" value="HTH_XRE"/>
    <property type="match status" value="1"/>
</dbReference>
<dbReference type="InterPro" id="IPR010982">
    <property type="entry name" value="Lambda_DNA-bd_dom_sf"/>
</dbReference>
<dbReference type="EMBL" id="BOPH01000129">
    <property type="protein sequence ID" value="GIJ74046.1"/>
    <property type="molecule type" value="Genomic_DNA"/>
</dbReference>
<dbReference type="Gene3D" id="1.10.260.40">
    <property type="entry name" value="lambda repressor-like DNA-binding domains"/>
    <property type="match status" value="1"/>
</dbReference>
<feature type="domain" description="DUF5753" evidence="1">
    <location>
        <begin position="97"/>
        <end position="268"/>
    </location>
</feature>
<gene>
    <name evidence="2" type="ORF">Voc01_089630</name>
</gene>
<dbReference type="Pfam" id="PF13560">
    <property type="entry name" value="HTH_31"/>
    <property type="match status" value="1"/>
</dbReference>
<name>A0A8J4A730_9ACTN</name>
<dbReference type="Proteomes" id="UP000635606">
    <property type="component" value="Unassembled WGS sequence"/>
</dbReference>
<evidence type="ECO:0000313" key="2">
    <source>
        <dbReference type="EMBL" id="GIJ74046.1"/>
    </source>
</evidence>
<keyword evidence="3" id="KW-1185">Reference proteome</keyword>
<dbReference type="SUPFAM" id="SSF47413">
    <property type="entry name" value="lambda repressor-like DNA-binding domains"/>
    <property type="match status" value="1"/>
</dbReference>
<organism evidence="2 3">
    <name type="scientific">Virgisporangium ochraceum</name>
    <dbReference type="NCBI Taxonomy" id="65505"/>
    <lineage>
        <taxon>Bacteria</taxon>
        <taxon>Bacillati</taxon>
        <taxon>Actinomycetota</taxon>
        <taxon>Actinomycetes</taxon>
        <taxon>Micromonosporales</taxon>
        <taxon>Micromonosporaceae</taxon>
        <taxon>Virgisporangium</taxon>
    </lineage>
</organism>
<dbReference type="InterPro" id="IPR001387">
    <property type="entry name" value="Cro/C1-type_HTH"/>
</dbReference>
<dbReference type="GO" id="GO:0003677">
    <property type="term" value="F:DNA binding"/>
    <property type="evidence" value="ECO:0007669"/>
    <property type="project" value="InterPro"/>
</dbReference>
<dbReference type="AlphaFoldDB" id="A0A8J4A730"/>
<evidence type="ECO:0000313" key="3">
    <source>
        <dbReference type="Proteomes" id="UP000635606"/>
    </source>
</evidence>
<evidence type="ECO:0000259" key="1">
    <source>
        <dbReference type="Pfam" id="PF19054"/>
    </source>
</evidence>
<dbReference type="Pfam" id="PF19054">
    <property type="entry name" value="DUF5753"/>
    <property type="match status" value="1"/>
</dbReference>
<dbReference type="InterPro" id="IPR043917">
    <property type="entry name" value="DUF5753"/>
</dbReference>
<protein>
    <submittedName>
        <fullName evidence="2">Transcriptional regulator</fullName>
    </submittedName>
</protein>
<dbReference type="RefSeq" id="WP_203933859.1">
    <property type="nucleotide sequence ID" value="NZ_BOPH01000129.1"/>
</dbReference>
<proteinExistence type="predicted"/>
<sequence length="272" mass="30624">MTTVLRRQLGRQLRQLREAAGKTLADVREAGLASPVKLWRIESGQVVVKVGDVRGLCWLYEADIATTDMLTRWAVGSREPGWWEDFDQPMSTRAGLYAGLEATAHHLYIYELGQVPDLLQTADCARAHYLAVHPSAAQTAVHDFVKHRQERQAALTQRIPPMRLTAVLAENALTRPFGTPEAIREQIELLVELAHHVHIDIRYLPSSSGIHSTVRSGGFTILEFVDPDDPDLVYVETHTGARYLERPDELAEHRRIFERVYSLSVPASEYGL</sequence>